<keyword evidence="3" id="KW-1185">Reference proteome</keyword>
<gene>
    <name evidence="2" type="ORF">BDV34DRAFT_220197</name>
</gene>
<feature type="region of interest" description="Disordered" evidence="1">
    <location>
        <begin position="140"/>
        <end position="177"/>
    </location>
</feature>
<accession>A0A5N6E1F5</accession>
<dbReference type="VEuPathDB" id="FungiDB:BDV34DRAFT_220197"/>
<name>A0A5N6E1F5_ASPPA</name>
<proteinExistence type="predicted"/>
<protein>
    <submittedName>
        <fullName evidence="2">Uncharacterized protein</fullName>
    </submittedName>
</protein>
<organism evidence="2 3">
    <name type="scientific">Aspergillus parasiticus</name>
    <dbReference type="NCBI Taxonomy" id="5067"/>
    <lineage>
        <taxon>Eukaryota</taxon>
        <taxon>Fungi</taxon>
        <taxon>Dikarya</taxon>
        <taxon>Ascomycota</taxon>
        <taxon>Pezizomycotina</taxon>
        <taxon>Eurotiomycetes</taxon>
        <taxon>Eurotiomycetidae</taxon>
        <taxon>Eurotiales</taxon>
        <taxon>Aspergillaceae</taxon>
        <taxon>Aspergillus</taxon>
        <taxon>Aspergillus subgen. Circumdati</taxon>
    </lineage>
</organism>
<evidence type="ECO:0000256" key="1">
    <source>
        <dbReference type="SAM" id="MobiDB-lite"/>
    </source>
</evidence>
<feature type="compositionally biased region" description="Pro residues" evidence="1">
    <location>
        <begin position="140"/>
        <end position="158"/>
    </location>
</feature>
<dbReference type="AlphaFoldDB" id="A0A5N6E1F5"/>
<evidence type="ECO:0000313" key="3">
    <source>
        <dbReference type="Proteomes" id="UP000326532"/>
    </source>
</evidence>
<evidence type="ECO:0000313" key="2">
    <source>
        <dbReference type="EMBL" id="KAB8211027.1"/>
    </source>
</evidence>
<sequence>MEEGRVPKATATTAATAATTAAATATTATGPAAAAIAAATTAAASTSGAAGLLNVWPLWPHCPGCLWHLVCHLLPKSKQTYPMGEYTPNTIEVFERVYRLTRPPPRHKWWRVLLENFCCCFLTPTKTNIQALLMEEGRFPPDPVPPAPPAPPGPPAAPVPLVAPAGQTTGGTGAPAGKKGLKAWVLARFRKAKTP</sequence>
<reference evidence="2 3" key="1">
    <citation type="submission" date="2019-04" db="EMBL/GenBank/DDBJ databases">
        <title>Fungal friends and foes A comparative genomics study of 23 Aspergillus species from section Flavi.</title>
        <authorList>
            <consortium name="DOE Joint Genome Institute"/>
            <person name="Kjaerbolling I."/>
            <person name="Vesth T.C."/>
            <person name="Frisvad J.C."/>
            <person name="Nybo J.L."/>
            <person name="Theobald S."/>
            <person name="Kildgaard S."/>
            <person name="Petersen T.I."/>
            <person name="Kuo A."/>
            <person name="Sato A."/>
            <person name="Lyhne E.K."/>
            <person name="Kogle M.E."/>
            <person name="Wiebenga A."/>
            <person name="Kun R.S."/>
            <person name="Lubbers R.J."/>
            <person name="Makela M.R."/>
            <person name="Barry K."/>
            <person name="Chovatia M."/>
            <person name="Clum A."/>
            <person name="Daum C."/>
            <person name="Haridas S."/>
            <person name="He G."/>
            <person name="LaButti K."/>
            <person name="Lipzen A."/>
            <person name="Mondo S."/>
            <person name="Pangilinan J."/>
            <person name="Riley R."/>
            <person name="Salamov A."/>
            <person name="Simmons B.A."/>
            <person name="Magnuson J.K."/>
            <person name="Henrissat B."/>
            <person name="Mortensen U.H."/>
            <person name="Larsen T.O."/>
            <person name="De vries R.P."/>
            <person name="Grigoriev I.V."/>
            <person name="Machida M."/>
            <person name="Baker S.E."/>
            <person name="Andersen M.R."/>
        </authorList>
    </citation>
    <scope>NUCLEOTIDE SEQUENCE [LARGE SCALE GENOMIC DNA]</scope>
    <source>
        <strain evidence="2 3">CBS 117618</strain>
    </source>
</reference>
<dbReference type="EMBL" id="ML734940">
    <property type="protein sequence ID" value="KAB8211027.1"/>
    <property type="molecule type" value="Genomic_DNA"/>
</dbReference>
<dbReference type="Proteomes" id="UP000326532">
    <property type="component" value="Unassembled WGS sequence"/>
</dbReference>